<feature type="chain" id="PRO_5026707331" evidence="1">
    <location>
        <begin position="18"/>
        <end position="492"/>
    </location>
</feature>
<dbReference type="PANTHER" id="PTHR10742">
    <property type="entry name" value="FLAVIN MONOAMINE OXIDASE"/>
    <property type="match status" value="1"/>
</dbReference>
<dbReference type="GeneID" id="117230418"/>
<evidence type="ECO:0000313" key="3">
    <source>
        <dbReference type="Proteomes" id="UP000504631"/>
    </source>
</evidence>
<dbReference type="GO" id="GO:0046592">
    <property type="term" value="F:polyamine oxidase activity"/>
    <property type="evidence" value="ECO:0007669"/>
    <property type="project" value="TreeGrafter"/>
</dbReference>
<accession>A0A6J3JU51</accession>
<name>A0A6J3JU51_9HYME</name>
<dbReference type="Proteomes" id="UP000504631">
    <property type="component" value="Unplaced"/>
</dbReference>
<sequence length="492" mass="56006">MLYYLIFLFCLISGTISEDTKSPRIVIVGAGASGIAAASKLIENGFENLIILEAENRIGGRVNTVKFDEYVIDLGAQWVHGEKGNVAYELVAPLNITDHSKPFKDEIYTSTGELLDPRITKNITDTYLSFGRTSPEMSDDECQHSVGECLIYKFKDNFKMFPELNETLQDQILWLLNLMETSFDPADDWFDIAAKTYTNYDVCKGDLAINWRKRGYGTILDILMKRFPNPEDELPVLNKTVLNAEVTKVDYSSDDNTVKITTLDGKEYIADHVIMTPSLGVLKAQHETLFNPSLSESKIKTIKGLGFGNACKIFLAFDDIWFTPTETNNAGYRILWSKEEREKLESDPKMRWMPYTAGFNFVDHKPRLLQAWVSGRGARLMDDLTDDEVFDQTVQILNNMLLKHYNVTRPVAMIRSKWHQNKHFRGTYSYQSIDSIRMNSTAKELSEPIMKMGKPVILFGGEATNKKHYSTVHGAIASGWREAERLINLYDN</sequence>
<keyword evidence="3" id="KW-1185">Reference proteome</keyword>
<gene>
    <name evidence="4" type="primary">LOC117230418</name>
</gene>
<dbReference type="Gene3D" id="3.90.660.10">
    <property type="match status" value="1"/>
</dbReference>
<dbReference type="SUPFAM" id="SSF51905">
    <property type="entry name" value="FAD/NAD(P)-binding domain"/>
    <property type="match status" value="1"/>
</dbReference>
<keyword evidence="1" id="KW-0732">Signal</keyword>
<evidence type="ECO:0000313" key="4">
    <source>
        <dbReference type="RefSeq" id="XP_033343739.1"/>
    </source>
</evidence>
<dbReference type="SUPFAM" id="SSF54373">
    <property type="entry name" value="FAD-linked reductases, C-terminal domain"/>
    <property type="match status" value="1"/>
</dbReference>
<dbReference type="InterPro" id="IPR002937">
    <property type="entry name" value="Amino_oxidase"/>
</dbReference>
<evidence type="ECO:0000259" key="2">
    <source>
        <dbReference type="Pfam" id="PF01593"/>
    </source>
</evidence>
<proteinExistence type="predicted"/>
<feature type="signal peptide" evidence="1">
    <location>
        <begin position="1"/>
        <end position="17"/>
    </location>
</feature>
<evidence type="ECO:0000256" key="1">
    <source>
        <dbReference type="SAM" id="SignalP"/>
    </source>
</evidence>
<dbReference type="InterPro" id="IPR036188">
    <property type="entry name" value="FAD/NAD-bd_sf"/>
</dbReference>
<dbReference type="AlphaFoldDB" id="A0A6J3JU51"/>
<dbReference type="InterPro" id="IPR050281">
    <property type="entry name" value="Flavin_monoamine_oxidase"/>
</dbReference>
<dbReference type="KEGG" id="bvk:117230418"/>
<organism evidence="3 4">
    <name type="scientific">Bombus vosnesenskii</name>
    <dbReference type="NCBI Taxonomy" id="207650"/>
    <lineage>
        <taxon>Eukaryota</taxon>
        <taxon>Metazoa</taxon>
        <taxon>Ecdysozoa</taxon>
        <taxon>Arthropoda</taxon>
        <taxon>Hexapoda</taxon>
        <taxon>Insecta</taxon>
        <taxon>Pterygota</taxon>
        <taxon>Neoptera</taxon>
        <taxon>Endopterygota</taxon>
        <taxon>Hymenoptera</taxon>
        <taxon>Apocrita</taxon>
        <taxon>Aculeata</taxon>
        <taxon>Apoidea</taxon>
        <taxon>Anthophila</taxon>
        <taxon>Apidae</taxon>
        <taxon>Bombus</taxon>
        <taxon>Pyrobombus</taxon>
    </lineage>
</organism>
<protein>
    <submittedName>
        <fullName evidence="4">Spermine oxidase-like</fullName>
    </submittedName>
</protein>
<feature type="domain" description="Amine oxidase" evidence="2">
    <location>
        <begin position="33"/>
        <end position="487"/>
    </location>
</feature>
<dbReference type="Gene3D" id="3.50.50.60">
    <property type="entry name" value="FAD/NAD(P)-binding domain"/>
    <property type="match status" value="1"/>
</dbReference>
<reference evidence="4" key="1">
    <citation type="submission" date="2025-08" db="UniProtKB">
        <authorList>
            <consortium name="RefSeq"/>
        </authorList>
    </citation>
    <scope>IDENTIFICATION</scope>
    <source>
        <tissue evidence="4">Muscle</tissue>
    </source>
</reference>
<dbReference type="Pfam" id="PF01593">
    <property type="entry name" value="Amino_oxidase"/>
    <property type="match status" value="1"/>
</dbReference>
<dbReference type="RefSeq" id="XP_033343739.1">
    <property type="nucleotide sequence ID" value="XM_033487848.1"/>
</dbReference>
<dbReference type="PANTHER" id="PTHR10742:SF398">
    <property type="entry name" value="AMINE OXIDASE DOMAIN-CONTAINING PROTEIN-RELATED"/>
    <property type="match status" value="1"/>
</dbReference>